<evidence type="ECO:0000256" key="8">
    <source>
        <dbReference type="ARBA" id="ARBA00023002"/>
    </source>
</evidence>
<keyword evidence="9" id="KW-0496">Mitochondrion</keyword>
<gene>
    <name evidence="12" type="ORF">F53441_14163</name>
</gene>
<comment type="similarity">
    <text evidence="3">Belongs to the cytochrome c oxidase subunit 6A family.</text>
</comment>
<keyword evidence="6" id="KW-0809">Transit peptide</keyword>
<dbReference type="AlphaFoldDB" id="A0A8H4JGP6"/>
<comment type="subcellular location">
    <subcellularLocation>
        <location evidence="1">Mitochondrion inner membrane</location>
        <topology evidence="1">Single-pass membrane protein</topology>
    </subcellularLocation>
</comment>
<dbReference type="EMBL" id="JAADJG010001090">
    <property type="protein sequence ID" value="KAF4425200.1"/>
    <property type="molecule type" value="Genomic_DNA"/>
</dbReference>
<dbReference type="InterPro" id="IPR036418">
    <property type="entry name" value="Cyt_c_oxidase_su6a_sf"/>
</dbReference>
<comment type="caution">
    <text evidence="12">The sequence shown here is derived from an EMBL/GenBank/DDBJ whole genome shotgun (WGS) entry which is preliminary data.</text>
</comment>
<name>A0A8H4JGP6_9HYPO</name>
<keyword evidence="13" id="KW-1185">Reference proteome</keyword>
<evidence type="ECO:0000313" key="12">
    <source>
        <dbReference type="EMBL" id="KAF4425200.1"/>
    </source>
</evidence>
<dbReference type="GO" id="GO:0006119">
    <property type="term" value="P:oxidative phosphorylation"/>
    <property type="evidence" value="ECO:0007669"/>
    <property type="project" value="UniProtKB-UniPathway"/>
</dbReference>
<dbReference type="UniPathway" id="UPA00705"/>
<evidence type="ECO:0000256" key="11">
    <source>
        <dbReference type="SAM" id="MobiDB-lite"/>
    </source>
</evidence>
<proteinExistence type="inferred from homology"/>
<keyword evidence="10" id="KW-0472">Membrane</keyword>
<comment type="pathway">
    <text evidence="2">Energy metabolism; oxidative phosphorylation.</text>
</comment>
<dbReference type="Proteomes" id="UP000605986">
    <property type="component" value="Unassembled WGS sequence"/>
</dbReference>
<evidence type="ECO:0000256" key="6">
    <source>
        <dbReference type="ARBA" id="ARBA00022946"/>
    </source>
</evidence>
<keyword evidence="5" id="KW-0999">Mitochondrion inner membrane</keyword>
<evidence type="ECO:0000256" key="5">
    <source>
        <dbReference type="ARBA" id="ARBA00022792"/>
    </source>
</evidence>
<evidence type="ECO:0000256" key="9">
    <source>
        <dbReference type="ARBA" id="ARBA00023128"/>
    </source>
</evidence>
<dbReference type="PROSITE" id="PS01329">
    <property type="entry name" value="COX6A"/>
    <property type="match status" value="1"/>
</dbReference>
<evidence type="ECO:0000256" key="1">
    <source>
        <dbReference type="ARBA" id="ARBA00004434"/>
    </source>
</evidence>
<evidence type="ECO:0000256" key="10">
    <source>
        <dbReference type="ARBA" id="ARBA00023136"/>
    </source>
</evidence>
<feature type="compositionally biased region" description="Low complexity" evidence="11">
    <location>
        <begin position="97"/>
        <end position="118"/>
    </location>
</feature>
<dbReference type="Gene3D" id="4.10.95.10">
    <property type="entry name" value="Cytochrome c oxidase, subunit VIa"/>
    <property type="match status" value="1"/>
</dbReference>
<evidence type="ECO:0000256" key="3">
    <source>
        <dbReference type="ARBA" id="ARBA00005553"/>
    </source>
</evidence>
<feature type="region of interest" description="Disordered" evidence="11">
    <location>
        <begin position="35"/>
        <end position="121"/>
    </location>
</feature>
<evidence type="ECO:0000256" key="7">
    <source>
        <dbReference type="ARBA" id="ARBA00022989"/>
    </source>
</evidence>
<evidence type="ECO:0000256" key="4">
    <source>
        <dbReference type="ARBA" id="ARBA00022692"/>
    </source>
</evidence>
<dbReference type="GO" id="GO:0005743">
    <property type="term" value="C:mitochondrial inner membrane"/>
    <property type="evidence" value="ECO:0007669"/>
    <property type="project" value="UniProtKB-SubCell"/>
</dbReference>
<keyword evidence="8" id="KW-0560">Oxidoreductase</keyword>
<protein>
    <submittedName>
        <fullName evidence="12">Cytochrome c oxidase subunit 6a</fullName>
    </submittedName>
</protein>
<dbReference type="Pfam" id="PF02046">
    <property type="entry name" value="COX6A"/>
    <property type="match status" value="1"/>
</dbReference>
<organism evidence="12 13">
    <name type="scientific">Fusarium austroafricanum</name>
    <dbReference type="NCBI Taxonomy" id="2364996"/>
    <lineage>
        <taxon>Eukaryota</taxon>
        <taxon>Fungi</taxon>
        <taxon>Dikarya</taxon>
        <taxon>Ascomycota</taxon>
        <taxon>Pezizomycotina</taxon>
        <taxon>Sordariomycetes</taxon>
        <taxon>Hypocreomycetidae</taxon>
        <taxon>Hypocreales</taxon>
        <taxon>Nectriaceae</taxon>
        <taxon>Fusarium</taxon>
        <taxon>Fusarium concolor species complex</taxon>
    </lineage>
</organism>
<dbReference type="InterPro" id="IPR018507">
    <property type="entry name" value="Cyt_c_oxidase_su6a_CS"/>
</dbReference>
<dbReference type="SUPFAM" id="SSF81411">
    <property type="entry name" value="Mitochondrial cytochrome c oxidase subunit VIa"/>
    <property type="match status" value="1"/>
</dbReference>
<accession>A0A8H4JGP6</accession>
<evidence type="ECO:0000256" key="2">
    <source>
        <dbReference type="ARBA" id="ARBA00004673"/>
    </source>
</evidence>
<keyword evidence="4" id="KW-0812">Transmembrane</keyword>
<keyword evidence="7" id="KW-1133">Transmembrane helix</keyword>
<dbReference type="GO" id="GO:0016491">
    <property type="term" value="F:oxidoreductase activity"/>
    <property type="evidence" value="ECO:0007669"/>
    <property type="project" value="UniProtKB-KW"/>
</dbReference>
<evidence type="ECO:0000313" key="13">
    <source>
        <dbReference type="Proteomes" id="UP000605986"/>
    </source>
</evidence>
<dbReference type="InterPro" id="IPR001349">
    <property type="entry name" value="Cyt_c_oxidase_su6a"/>
</dbReference>
<dbReference type="OrthoDB" id="5947505at2759"/>
<sequence>MSAVRFTRAATRATAQIRAPLQRRFASTQNEFIKERQHIKEHAAGTTGESTPTPHDAQLGQLGQLEALDVFADNRQSSGRRSPSSTSEPEPEPEPQPLSEFYEPGVEPGVEPEGSEVGAMANKIKAHWEHWSHMPPLEERTEYPYQNIRTKNYQWGDGDKTLFWNDEVNYHNKDKVA</sequence>
<reference evidence="12" key="1">
    <citation type="submission" date="2020-01" db="EMBL/GenBank/DDBJ databases">
        <title>Identification and distribution of gene clusters putatively required for synthesis of sphingolipid metabolism inhibitors in phylogenetically diverse species of the filamentous fungus Fusarium.</title>
        <authorList>
            <person name="Kim H.-S."/>
            <person name="Busman M."/>
            <person name="Brown D.W."/>
            <person name="Divon H."/>
            <person name="Uhlig S."/>
            <person name="Proctor R.H."/>
        </authorList>
    </citation>
    <scope>NUCLEOTIDE SEQUENCE</scope>
    <source>
        <strain evidence="12">NRRL 53441</strain>
    </source>
</reference>